<evidence type="ECO:0000313" key="10">
    <source>
        <dbReference type="Proteomes" id="UP000606499"/>
    </source>
</evidence>
<protein>
    <submittedName>
        <fullName evidence="9">LTA synthase family protein</fullName>
    </submittedName>
</protein>
<dbReference type="PANTHER" id="PTHR47371:SF3">
    <property type="entry name" value="PHOSPHOGLYCEROL TRANSFERASE I"/>
    <property type="match status" value="1"/>
</dbReference>
<evidence type="ECO:0000256" key="2">
    <source>
        <dbReference type="ARBA" id="ARBA00004936"/>
    </source>
</evidence>
<dbReference type="RefSeq" id="WP_147573961.1">
    <property type="nucleotide sequence ID" value="NZ_JACOPL010000003.1"/>
</dbReference>
<keyword evidence="4 7" id="KW-0812">Transmembrane</keyword>
<dbReference type="EMBL" id="JACOPL010000003">
    <property type="protein sequence ID" value="MBC5724625.1"/>
    <property type="molecule type" value="Genomic_DNA"/>
</dbReference>
<dbReference type="InterPro" id="IPR050448">
    <property type="entry name" value="OpgB/LTA_synthase_biosynth"/>
</dbReference>
<dbReference type="InterPro" id="IPR017850">
    <property type="entry name" value="Alkaline_phosphatase_core_sf"/>
</dbReference>
<evidence type="ECO:0000256" key="3">
    <source>
        <dbReference type="ARBA" id="ARBA00022475"/>
    </source>
</evidence>
<evidence type="ECO:0000259" key="8">
    <source>
        <dbReference type="Pfam" id="PF00884"/>
    </source>
</evidence>
<dbReference type="InterPro" id="IPR000917">
    <property type="entry name" value="Sulfatase_N"/>
</dbReference>
<feature type="transmembrane region" description="Helical" evidence="7">
    <location>
        <begin position="71"/>
        <end position="90"/>
    </location>
</feature>
<dbReference type="CDD" id="cd16015">
    <property type="entry name" value="LTA_synthase"/>
    <property type="match status" value="1"/>
</dbReference>
<feature type="domain" description="Sulfatase N-terminal" evidence="8">
    <location>
        <begin position="282"/>
        <end position="580"/>
    </location>
</feature>
<dbReference type="PANTHER" id="PTHR47371">
    <property type="entry name" value="LIPOTEICHOIC ACID SYNTHASE"/>
    <property type="match status" value="1"/>
</dbReference>
<reference evidence="9" key="1">
    <citation type="submission" date="2020-08" db="EMBL/GenBank/DDBJ databases">
        <title>Genome public.</title>
        <authorList>
            <person name="Liu C."/>
            <person name="Sun Q."/>
        </authorList>
    </citation>
    <scope>NUCLEOTIDE SEQUENCE</scope>
    <source>
        <strain evidence="9">NSJ-28</strain>
    </source>
</reference>
<comment type="subcellular location">
    <subcellularLocation>
        <location evidence="1">Cell membrane</location>
        <topology evidence="1">Multi-pass membrane protein</topology>
    </subcellularLocation>
</comment>
<evidence type="ECO:0000256" key="1">
    <source>
        <dbReference type="ARBA" id="ARBA00004651"/>
    </source>
</evidence>
<comment type="pathway">
    <text evidence="2">Cell wall biogenesis; lipoteichoic acid biosynthesis.</text>
</comment>
<feature type="transmembrane region" description="Helical" evidence="7">
    <location>
        <begin position="14"/>
        <end position="35"/>
    </location>
</feature>
<keyword evidence="5 7" id="KW-1133">Transmembrane helix</keyword>
<evidence type="ECO:0000256" key="5">
    <source>
        <dbReference type="ARBA" id="ARBA00022989"/>
    </source>
</evidence>
<keyword evidence="6 7" id="KW-0472">Membrane</keyword>
<gene>
    <name evidence="9" type="ORF">H8S45_04015</name>
</gene>
<evidence type="ECO:0000313" key="9">
    <source>
        <dbReference type="EMBL" id="MBC5724625.1"/>
    </source>
</evidence>
<keyword evidence="10" id="KW-1185">Reference proteome</keyword>
<dbReference type="Gene3D" id="3.40.720.10">
    <property type="entry name" value="Alkaline Phosphatase, subunit A"/>
    <property type="match status" value="1"/>
</dbReference>
<feature type="transmembrane region" description="Helical" evidence="7">
    <location>
        <begin position="210"/>
        <end position="234"/>
    </location>
</feature>
<proteinExistence type="predicted"/>
<feature type="transmembrane region" description="Helical" evidence="7">
    <location>
        <begin position="110"/>
        <end position="143"/>
    </location>
</feature>
<dbReference type="Pfam" id="PF00884">
    <property type="entry name" value="Sulfatase"/>
    <property type="match status" value="1"/>
</dbReference>
<accession>A0A923LSS5</accession>
<name>A0A923LSS5_9FIRM</name>
<dbReference type="GO" id="GO:0005886">
    <property type="term" value="C:plasma membrane"/>
    <property type="evidence" value="ECO:0007669"/>
    <property type="project" value="UniProtKB-SubCell"/>
</dbReference>
<sequence>MCPECKKREKIGKIIGYVVDIALAAAVFYAAVYLLRKGSIHYRPESQWPLGILTGLPLVLRPRKRATAPELLIHDVLVLLSASSFALLLTEYVVKGGILIGNVQIWQGYVYHAAIFGIVYWIVCNIRLTVCIGMGITMVYALIDHYVTVFRGTPVLLSDLFAVGTAKNVAASYSVPVELSVLQTVAIAALLCAAVWRVRRPASAPRRWQFAACSLLMGCWLYGLGLAGNSFGFWQGNLEYSEWYYFCRTAENAVVKKPAGYSETVLEQAAQAYAGRSGAVQPNIIMIMNESFADLKSIGDFETNEDYMPFIHSLAEAENTISGDLLVSTFGGGTATTEFEVLTGDTMAFLPFGCSPYQMYVKSETPGLVSGLEAQGYQTVSLHPYLATSWNRQQVYERLGFDRQLYETDFSDDAARLRGYISDSADYRKIIELYEAKPAGEPLFVFNVTMQNHGGYGPSDDPAFEERIRLTGAYEGKYPQVDQYLSLVRYSDEAVEQLVAYFSQVDEPTAIIFFGDHQPNVTSAFYDDLFGNTEAARTREEKQAKLTTPFFIWANYDIEERAGVQISANYLSAYALDALGCAVSGYDQLRLAAREQVPCINNYGYYLAGGAWRDSSGAAAEPALSLYQHVQYAQLFDPKRRIDAWYEPLA</sequence>
<evidence type="ECO:0000256" key="4">
    <source>
        <dbReference type="ARBA" id="ARBA00022692"/>
    </source>
</evidence>
<evidence type="ECO:0000256" key="6">
    <source>
        <dbReference type="ARBA" id="ARBA00023136"/>
    </source>
</evidence>
<keyword evidence="3" id="KW-1003">Cell membrane</keyword>
<dbReference type="Proteomes" id="UP000606499">
    <property type="component" value="Unassembled WGS sequence"/>
</dbReference>
<organism evidence="9 10">
    <name type="scientific">Agathobaculum faecis</name>
    <dbReference type="NCBI Taxonomy" id="2763013"/>
    <lineage>
        <taxon>Bacteria</taxon>
        <taxon>Bacillati</taxon>
        <taxon>Bacillota</taxon>
        <taxon>Clostridia</taxon>
        <taxon>Eubacteriales</taxon>
        <taxon>Butyricicoccaceae</taxon>
        <taxon>Agathobaculum</taxon>
    </lineage>
</organism>
<feature type="transmembrane region" description="Helical" evidence="7">
    <location>
        <begin position="181"/>
        <end position="198"/>
    </location>
</feature>
<dbReference type="AlphaFoldDB" id="A0A923LSS5"/>
<dbReference type="SUPFAM" id="SSF53649">
    <property type="entry name" value="Alkaline phosphatase-like"/>
    <property type="match status" value="1"/>
</dbReference>
<evidence type="ECO:0000256" key="7">
    <source>
        <dbReference type="SAM" id="Phobius"/>
    </source>
</evidence>
<comment type="caution">
    <text evidence="9">The sequence shown here is derived from an EMBL/GenBank/DDBJ whole genome shotgun (WGS) entry which is preliminary data.</text>
</comment>